<protein>
    <submittedName>
        <fullName evidence="3">Uncharacterized protein</fullName>
    </submittedName>
</protein>
<evidence type="ECO:0000313" key="2">
    <source>
        <dbReference type="EMBL" id="CAF4483670.1"/>
    </source>
</evidence>
<accession>A0A8S2Z1X4</accession>
<proteinExistence type="predicted"/>
<dbReference type="EMBL" id="CAJOBC010126395">
    <property type="protein sequence ID" value="CAF4596575.1"/>
    <property type="molecule type" value="Genomic_DNA"/>
</dbReference>
<reference evidence="3" key="1">
    <citation type="submission" date="2021-02" db="EMBL/GenBank/DDBJ databases">
        <authorList>
            <person name="Nowell W R."/>
        </authorList>
    </citation>
    <scope>NUCLEOTIDE SEQUENCE</scope>
</reference>
<dbReference type="Proteomes" id="UP000677228">
    <property type="component" value="Unassembled WGS sequence"/>
</dbReference>
<dbReference type="AlphaFoldDB" id="A0A8S2Z1X4"/>
<organism evidence="3 4">
    <name type="scientific">Didymodactylos carnosus</name>
    <dbReference type="NCBI Taxonomy" id="1234261"/>
    <lineage>
        <taxon>Eukaryota</taxon>
        <taxon>Metazoa</taxon>
        <taxon>Spiralia</taxon>
        <taxon>Gnathifera</taxon>
        <taxon>Rotifera</taxon>
        <taxon>Eurotatoria</taxon>
        <taxon>Bdelloidea</taxon>
        <taxon>Philodinida</taxon>
        <taxon>Philodinidae</taxon>
        <taxon>Didymodactylos</taxon>
    </lineage>
</organism>
<gene>
    <name evidence="1" type="ORF">OVA965_LOCUS44456</name>
    <name evidence="3" type="ORF">SRO942_LOCUS48700</name>
    <name evidence="2" type="ORF">TMI583_LOCUS47260</name>
</gene>
<evidence type="ECO:0000313" key="3">
    <source>
        <dbReference type="EMBL" id="CAF4596575.1"/>
    </source>
</evidence>
<evidence type="ECO:0000313" key="1">
    <source>
        <dbReference type="EMBL" id="CAF1644009.1"/>
    </source>
</evidence>
<dbReference type="EMBL" id="CAJNOK010063495">
    <property type="protein sequence ID" value="CAF1644009.1"/>
    <property type="molecule type" value="Genomic_DNA"/>
</dbReference>
<dbReference type="EMBL" id="CAJOBA010090810">
    <property type="protein sequence ID" value="CAF4483670.1"/>
    <property type="molecule type" value="Genomic_DNA"/>
</dbReference>
<comment type="caution">
    <text evidence="3">The sequence shown here is derived from an EMBL/GenBank/DDBJ whole genome shotgun (WGS) entry which is preliminary data.</text>
</comment>
<dbReference type="Proteomes" id="UP000681722">
    <property type="component" value="Unassembled WGS sequence"/>
</dbReference>
<name>A0A8S2Z1X4_9BILA</name>
<evidence type="ECO:0000313" key="4">
    <source>
        <dbReference type="Proteomes" id="UP000681722"/>
    </source>
</evidence>
<sequence length="68" mass="7829">MVTGDTDIMFEPKEVFISDLDTESSSQIGYARSCPFSGLYYVEYNEKCKFPLLTEVLEERNGKRYISS</sequence>
<dbReference type="Proteomes" id="UP000682733">
    <property type="component" value="Unassembled WGS sequence"/>
</dbReference>